<accession>A0ABP3XDT7</accession>
<feature type="transmembrane region" description="Helical" evidence="1">
    <location>
        <begin position="251"/>
        <end position="276"/>
    </location>
</feature>
<feature type="transmembrane region" description="Helical" evidence="1">
    <location>
        <begin position="211"/>
        <end position="239"/>
    </location>
</feature>
<comment type="caution">
    <text evidence="2">The sequence shown here is derived from an EMBL/GenBank/DDBJ whole genome shotgun (WGS) entry which is preliminary data.</text>
</comment>
<dbReference type="Proteomes" id="UP001500738">
    <property type="component" value="Unassembled WGS sequence"/>
</dbReference>
<feature type="transmembrane region" description="Helical" evidence="1">
    <location>
        <begin position="107"/>
        <end position="134"/>
    </location>
</feature>
<evidence type="ECO:0008006" key="4">
    <source>
        <dbReference type="Google" id="ProtNLM"/>
    </source>
</evidence>
<sequence>MNKMSIGAAFSETFAFLKANWMQMLIWFGGALLLLGLLGYLLLGSTFSAMAMSPGDPSVAMGAFGKIGLFSLLAAVILYGVCMLIWRGGLYPGEAPNFGWAFQAGPAFALGMMVVMIAAYILIFIVMLIFGLIFGAALGGAGAFSPGALESGAVGGGALFVGIILYVALIVFLLWVQGRFIVAGPIMADRLTRNPITGLSESWRLTQASQWVIVGFYVVFAILVVVYMLVVGMIVGGIFGSLAGGSMAGAMISLIVSAAVIYLPLIMVSFSVPIGIYRAIAPKASADVFA</sequence>
<protein>
    <recommendedName>
        <fullName evidence="4">Glycerophosphoryl diester phosphodiesterase membrane domain-containing protein</fullName>
    </recommendedName>
</protein>
<gene>
    <name evidence="2" type="ORF">GCM10009115_10520</name>
</gene>
<dbReference type="RefSeq" id="WP_215348898.1">
    <property type="nucleotide sequence ID" value="NZ_BAAAFE010000003.1"/>
</dbReference>
<reference evidence="3" key="1">
    <citation type="journal article" date="2019" name="Int. J. Syst. Evol. Microbiol.">
        <title>The Global Catalogue of Microorganisms (GCM) 10K type strain sequencing project: providing services to taxonomists for standard genome sequencing and annotation.</title>
        <authorList>
            <consortium name="The Broad Institute Genomics Platform"/>
            <consortium name="The Broad Institute Genome Sequencing Center for Infectious Disease"/>
            <person name="Wu L."/>
            <person name="Ma J."/>
        </authorList>
    </citation>
    <scope>NUCLEOTIDE SEQUENCE [LARGE SCALE GENOMIC DNA]</scope>
    <source>
        <strain evidence="3">JCM 15910</strain>
    </source>
</reference>
<evidence type="ECO:0000256" key="1">
    <source>
        <dbReference type="SAM" id="Phobius"/>
    </source>
</evidence>
<organism evidence="2 3">
    <name type="scientific">Sphingopyxis soli</name>
    <dbReference type="NCBI Taxonomy" id="592051"/>
    <lineage>
        <taxon>Bacteria</taxon>
        <taxon>Pseudomonadati</taxon>
        <taxon>Pseudomonadota</taxon>
        <taxon>Alphaproteobacteria</taxon>
        <taxon>Sphingomonadales</taxon>
        <taxon>Sphingomonadaceae</taxon>
        <taxon>Sphingopyxis</taxon>
    </lineage>
</organism>
<keyword evidence="1" id="KW-0812">Transmembrane</keyword>
<keyword evidence="3" id="KW-1185">Reference proteome</keyword>
<evidence type="ECO:0000313" key="2">
    <source>
        <dbReference type="EMBL" id="GAA0862710.1"/>
    </source>
</evidence>
<name>A0ABP3XDT7_9SPHN</name>
<keyword evidence="1" id="KW-1133">Transmembrane helix</keyword>
<feature type="transmembrane region" description="Helical" evidence="1">
    <location>
        <begin position="67"/>
        <end position="86"/>
    </location>
</feature>
<proteinExistence type="predicted"/>
<evidence type="ECO:0000313" key="3">
    <source>
        <dbReference type="Proteomes" id="UP001500738"/>
    </source>
</evidence>
<keyword evidence="1" id="KW-0472">Membrane</keyword>
<dbReference type="EMBL" id="BAAAFE010000003">
    <property type="protein sequence ID" value="GAA0862710.1"/>
    <property type="molecule type" value="Genomic_DNA"/>
</dbReference>
<feature type="transmembrane region" description="Helical" evidence="1">
    <location>
        <begin position="154"/>
        <end position="176"/>
    </location>
</feature>